<sequence length="85" mass="9428">MTVKTLCLLVCMILGAIMSPLQIDAIFIKPEPFTCSSEFCTQACSRFLCGNYRCPEGYCVVNKKIQPTPICLCNPRPDHPASLEN</sequence>
<proteinExistence type="predicted"/>
<dbReference type="Proteomes" id="UP000250235">
    <property type="component" value="Unassembled WGS sequence"/>
</dbReference>
<evidence type="ECO:0000313" key="2">
    <source>
        <dbReference type="EMBL" id="KZV50886.1"/>
    </source>
</evidence>
<evidence type="ECO:0000313" key="3">
    <source>
        <dbReference type="Proteomes" id="UP000250235"/>
    </source>
</evidence>
<feature type="signal peptide" evidence="1">
    <location>
        <begin position="1"/>
        <end position="18"/>
    </location>
</feature>
<name>A0A2Z7D171_9LAMI</name>
<evidence type="ECO:0000256" key="1">
    <source>
        <dbReference type="SAM" id="SignalP"/>
    </source>
</evidence>
<accession>A0A2Z7D171</accession>
<keyword evidence="3" id="KW-1185">Reference proteome</keyword>
<gene>
    <name evidence="2" type="ORF">F511_10457</name>
</gene>
<dbReference type="AlphaFoldDB" id="A0A2Z7D171"/>
<dbReference type="EMBL" id="KQ992321">
    <property type="protein sequence ID" value="KZV50886.1"/>
    <property type="molecule type" value="Genomic_DNA"/>
</dbReference>
<reference evidence="2 3" key="1">
    <citation type="journal article" date="2015" name="Proc. Natl. Acad. Sci. U.S.A.">
        <title>The resurrection genome of Boea hygrometrica: A blueprint for survival of dehydration.</title>
        <authorList>
            <person name="Xiao L."/>
            <person name="Yang G."/>
            <person name="Zhang L."/>
            <person name="Yang X."/>
            <person name="Zhao S."/>
            <person name="Ji Z."/>
            <person name="Zhou Q."/>
            <person name="Hu M."/>
            <person name="Wang Y."/>
            <person name="Chen M."/>
            <person name="Xu Y."/>
            <person name="Jin H."/>
            <person name="Xiao X."/>
            <person name="Hu G."/>
            <person name="Bao F."/>
            <person name="Hu Y."/>
            <person name="Wan P."/>
            <person name="Li L."/>
            <person name="Deng X."/>
            <person name="Kuang T."/>
            <person name="Xiang C."/>
            <person name="Zhu J.K."/>
            <person name="Oliver M.J."/>
            <person name="He Y."/>
        </authorList>
    </citation>
    <scope>NUCLEOTIDE SEQUENCE [LARGE SCALE GENOMIC DNA]</scope>
    <source>
        <strain evidence="3">cv. XS01</strain>
    </source>
</reference>
<organism evidence="2 3">
    <name type="scientific">Dorcoceras hygrometricum</name>
    <dbReference type="NCBI Taxonomy" id="472368"/>
    <lineage>
        <taxon>Eukaryota</taxon>
        <taxon>Viridiplantae</taxon>
        <taxon>Streptophyta</taxon>
        <taxon>Embryophyta</taxon>
        <taxon>Tracheophyta</taxon>
        <taxon>Spermatophyta</taxon>
        <taxon>Magnoliopsida</taxon>
        <taxon>eudicotyledons</taxon>
        <taxon>Gunneridae</taxon>
        <taxon>Pentapetalae</taxon>
        <taxon>asterids</taxon>
        <taxon>lamiids</taxon>
        <taxon>Lamiales</taxon>
        <taxon>Gesneriaceae</taxon>
        <taxon>Didymocarpoideae</taxon>
        <taxon>Trichosporeae</taxon>
        <taxon>Loxocarpinae</taxon>
        <taxon>Dorcoceras</taxon>
    </lineage>
</organism>
<keyword evidence="1" id="KW-0732">Signal</keyword>
<protein>
    <submittedName>
        <fullName evidence="2">Uncharacterized protein</fullName>
    </submittedName>
</protein>
<feature type="chain" id="PRO_5016267847" evidence="1">
    <location>
        <begin position="19"/>
        <end position="85"/>
    </location>
</feature>